<feature type="compositionally biased region" description="Basic and acidic residues" evidence="1">
    <location>
        <begin position="399"/>
        <end position="409"/>
    </location>
</feature>
<dbReference type="AlphaFoldDB" id="A0A1E7QJP9"/>
<name>A0A1E7QJP9_WOLPI</name>
<dbReference type="Proteomes" id="UP000175679">
    <property type="component" value="Unassembled WGS sequence"/>
</dbReference>
<evidence type="ECO:0000256" key="1">
    <source>
        <dbReference type="SAM" id="MobiDB-lite"/>
    </source>
</evidence>
<dbReference type="RefSeq" id="WP_070065031.1">
    <property type="nucleotide sequence ID" value="NZ_MJMG01000006.1"/>
</dbReference>
<proteinExistence type="predicted"/>
<evidence type="ECO:0000313" key="2">
    <source>
        <dbReference type="EMBL" id="OEY86702.1"/>
    </source>
</evidence>
<dbReference type="EMBL" id="MJMG01000006">
    <property type="protein sequence ID" value="OEY86702.1"/>
    <property type="molecule type" value="Genomic_DNA"/>
</dbReference>
<feature type="compositionally biased region" description="Basic and acidic residues" evidence="1">
    <location>
        <begin position="343"/>
        <end position="388"/>
    </location>
</feature>
<protein>
    <submittedName>
        <fullName evidence="2">Uncharacterized protein</fullName>
    </submittedName>
</protein>
<reference evidence="2 3" key="1">
    <citation type="submission" date="2016-09" db="EMBL/GenBank/DDBJ databases">
        <title>Genomic evidence for plant-parasitic nematodes as the earliest Wolbachia hosts.</title>
        <authorList>
            <person name="Brown A.M."/>
            <person name="Wasala S.K."/>
            <person name="Howe D.K."/>
            <person name="Peetz A.B."/>
            <person name="Zasada I.A."/>
            <person name="Denver D.R."/>
        </authorList>
    </citation>
    <scope>NUCLEOTIDE SEQUENCE [LARGE SCALE GENOMIC DNA]</scope>
    <source>
        <strain evidence="3">wPpe</strain>
    </source>
</reference>
<evidence type="ECO:0000313" key="3">
    <source>
        <dbReference type="Proteomes" id="UP000175679"/>
    </source>
</evidence>
<gene>
    <name evidence="2" type="ORF">BIY23_02480</name>
</gene>
<organism evidence="2 3">
    <name type="scientific">Wolbachia pipientis</name>
    <dbReference type="NCBI Taxonomy" id="955"/>
    <lineage>
        <taxon>Bacteria</taxon>
        <taxon>Pseudomonadati</taxon>
        <taxon>Pseudomonadota</taxon>
        <taxon>Alphaproteobacteria</taxon>
        <taxon>Rickettsiales</taxon>
        <taxon>Anaplasmataceae</taxon>
        <taxon>Wolbachieae</taxon>
        <taxon>Wolbachia</taxon>
    </lineage>
</organism>
<accession>A0A1E7QJP9</accession>
<feature type="region of interest" description="Disordered" evidence="1">
    <location>
        <begin position="320"/>
        <end position="409"/>
    </location>
</feature>
<sequence>MNIALHFEIEKGGPIDSCYFSARIKFTDKSKNELRDKLGDSIDFNNLDNYFDLNSDNFYIYYNKYASRSELYIKDGDGNYLKCNLPLNRYLFSVELSSSESDSTIIDYGFYPQHSIYNPHDHIKEKVFNDEGKKLLPVTLNILENLLSNTDNLTVSDISSQFHNKIALEEAHTVRTKRDAEEKLIIENAELESLIKNDQIILLKVIKGQDIDDKRITAVLQASNTDKFITLDPQKYYIEKYDGEEYLLCREDGSVYMQSSEQHMYMPYDSTFFVLNNNSYHYLKSGFYSIHNGHYVEYLNDAGHYLTDDELPEKILNTLKNDDLQDREEAEQEKISETYNHSSPHDKSKQENVNDDHTEGLYNNEESHKKLLESDDARNIESTNKEEITETYSQSPSDDNNRKKDDNYSNKEALYDEEKIMDFFQAKHPDVLEKLIGTLSQYSNNSLQYTKLIKDFVHNLKNYEVELSQWLHNTEDQQQRGKRSVEVDTIAIEKTEEEVIISVIKGMDTVDVKTEHPSKISIGDPLDMGKYKVELKVTYNDILTLYNNAIYDKYQTQKAYNYEQTKVLYDQLAHIIPLSGHAEKLITLPEAYITNGHLFIQNYDFGSINEFNEMFYKHSELL</sequence>
<comment type="caution">
    <text evidence="2">The sequence shown here is derived from an EMBL/GenBank/DDBJ whole genome shotgun (WGS) entry which is preliminary data.</text>
</comment>
<keyword evidence="3" id="KW-1185">Reference proteome</keyword>